<dbReference type="EMBL" id="QZAM01000044">
    <property type="protein sequence ID" value="THW47856.1"/>
    <property type="molecule type" value="Genomic_DNA"/>
</dbReference>
<dbReference type="Pfam" id="PF00300">
    <property type="entry name" value="His_Phos_1"/>
    <property type="match status" value="1"/>
</dbReference>
<dbReference type="PANTHER" id="PTHR48100:SF32">
    <property type="entry name" value="ANCHORED PROTEIN, PUTATIVE (AFU_ORTHOLOGUE AFUA_1G10590)-RELATED"/>
    <property type="match status" value="1"/>
</dbReference>
<dbReference type="InterPro" id="IPR029033">
    <property type="entry name" value="His_PPase_superfam"/>
</dbReference>
<dbReference type="Proteomes" id="UP000309076">
    <property type="component" value="Unassembled WGS sequence"/>
</dbReference>
<dbReference type="InterPro" id="IPR050275">
    <property type="entry name" value="PGM_Phosphatase"/>
</dbReference>
<dbReference type="Gene3D" id="3.40.50.1240">
    <property type="entry name" value="Phosphoglycerate mutase-like"/>
    <property type="match status" value="1"/>
</dbReference>
<sequence length="547" mass="58544">MSFAIMFEVLRGIFLHALLREQSQSISSSASPCAYRALSFLALSEASAISTSTASLTGSSTSALPTSTSPTCPQADNNVFIAKSGATFLIECSVDYASGDLKSVNIASNRIADCVNACDATEGCIDISMSGTACYMKKTLGKPTTNNGIRGARKIKDAPVSSSSVSSSTISSVAVSSSVGVSVSTTKAPTTFSIPTASTAPSTASLPTVDKGTEYINYTNVGGYFLQDLDTTVPSTFDYTANNFGLINQTYESDKKSDGARTQWQRFNKYLKYLNSKAPKHVEYKLLFIGRHGEGYHNAAQTYYGTPAWNCYWSQQTGNSTVSWQDADLTANGVAQALKANAFWAQEISQQQIQPPESYYVSPLTRCLKTANLTFSGLTLPSSSPFIPTIKELIREGISTHTCDHRSNKTYISNLFPTWKFEKTFTENDEFWNGITEESSSAQDYRSKIALDDIFYNDDASVVSITTHSGETSSLLRVLGHRAFSLVTGAVIPVLVKAETIKVAQGATTTTVPWDAGAWCTNGPPLASNTACVCSNGVAPVATTASG</sequence>
<name>A0AB74J393_AURPU</name>
<protein>
    <submittedName>
        <fullName evidence="1">Phosphoglycerate mutase-like protein</fullName>
    </submittedName>
</protein>
<comment type="caution">
    <text evidence="1">The sequence shown here is derived from an EMBL/GenBank/DDBJ whole genome shotgun (WGS) entry which is preliminary data.</text>
</comment>
<dbReference type="SUPFAM" id="SSF53254">
    <property type="entry name" value="Phosphoglycerate mutase-like"/>
    <property type="match status" value="1"/>
</dbReference>
<gene>
    <name evidence="1" type="ORF">D6D21_03213</name>
</gene>
<dbReference type="AlphaFoldDB" id="A0AB74J393"/>
<dbReference type="CDD" id="cd07067">
    <property type="entry name" value="HP_PGM_like"/>
    <property type="match status" value="1"/>
</dbReference>
<evidence type="ECO:0000313" key="1">
    <source>
        <dbReference type="EMBL" id="THW47856.1"/>
    </source>
</evidence>
<dbReference type="InterPro" id="IPR013078">
    <property type="entry name" value="His_Pase_superF_clade-1"/>
</dbReference>
<accession>A0AB74J393</accession>
<proteinExistence type="predicted"/>
<dbReference type="GO" id="GO:0005737">
    <property type="term" value="C:cytoplasm"/>
    <property type="evidence" value="ECO:0007669"/>
    <property type="project" value="TreeGrafter"/>
</dbReference>
<dbReference type="GO" id="GO:0016791">
    <property type="term" value="F:phosphatase activity"/>
    <property type="evidence" value="ECO:0007669"/>
    <property type="project" value="TreeGrafter"/>
</dbReference>
<reference evidence="1 2" key="1">
    <citation type="submission" date="2018-10" db="EMBL/GenBank/DDBJ databases">
        <title>Fifty Aureobasidium pullulans genomes reveal a recombining polyextremotolerant generalist.</title>
        <authorList>
            <person name="Gostincar C."/>
            <person name="Turk M."/>
            <person name="Zajc J."/>
            <person name="Gunde-Cimerman N."/>
        </authorList>
    </citation>
    <scope>NUCLEOTIDE SEQUENCE [LARGE SCALE GENOMIC DNA]</scope>
    <source>
        <strain evidence="1 2">EXF-10796</strain>
    </source>
</reference>
<evidence type="ECO:0000313" key="2">
    <source>
        <dbReference type="Proteomes" id="UP000309076"/>
    </source>
</evidence>
<dbReference type="PANTHER" id="PTHR48100">
    <property type="entry name" value="BROAD-SPECIFICITY PHOSPHATASE YOR283W-RELATED"/>
    <property type="match status" value="1"/>
</dbReference>
<organism evidence="1 2">
    <name type="scientific">Aureobasidium pullulans</name>
    <name type="common">Black yeast</name>
    <name type="synonym">Pullularia pullulans</name>
    <dbReference type="NCBI Taxonomy" id="5580"/>
    <lineage>
        <taxon>Eukaryota</taxon>
        <taxon>Fungi</taxon>
        <taxon>Dikarya</taxon>
        <taxon>Ascomycota</taxon>
        <taxon>Pezizomycotina</taxon>
        <taxon>Dothideomycetes</taxon>
        <taxon>Dothideomycetidae</taxon>
        <taxon>Dothideales</taxon>
        <taxon>Saccotheciaceae</taxon>
        <taxon>Aureobasidium</taxon>
    </lineage>
</organism>